<protein>
    <submittedName>
        <fullName evidence="1">Uncharacterized protein</fullName>
    </submittedName>
</protein>
<gene>
    <name evidence="1" type="ORF">LTRI10_LOCUS50856</name>
</gene>
<sequence>MKDVSCSWESETRCYVDHFVLQDPSMMVEAIFTSSDLRRIVSEVVSHEEFAATDNYVDLLTSIPGNDYEILLEVGDRSYVANRCDLVVVKLFKV</sequence>
<organism evidence="1 2">
    <name type="scientific">Linum trigynum</name>
    <dbReference type="NCBI Taxonomy" id="586398"/>
    <lineage>
        <taxon>Eukaryota</taxon>
        <taxon>Viridiplantae</taxon>
        <taxon>Streptophyta</taxon>
        <taxon>Embryophyta</taxon>
        <taxon>Tracheophyta</taxon>
        <taxon>Spermatophyta</taxon>
        <taxon>Magnoliopsida</taxon>
        <taxon>eudicotyledons</taxon>
        <taxon>Gunneridae</taxon>
        <taxon>Pentapetalae</taxon>
        <taxon>rosids</taxon>
        <taxon>fabids</taxon>
        <taxon>Malpighiales</taxon>
        <taxon>Linaceae</taxon>
        <taxon>Linum</taxon>
    </lineage>
</organism>
<proteinExistence type="predicted"/>
<keyword evidence="2" id="KW-1185">Reference proteome</keyword>
<evidence type="ECO:0000313" key="2">
    <source>
        <dbReference type="Proteomes" id="UP001497516"/>
    </source>
</evidence>
<reference evidence="1 2" key="1">
    <citation type="submission" date="2024-04" db="EMBL/GenBank/DDBJ databases">
        <authorList>
            <person name="Fracassetti M."/>
        </authorList>
    </citation>
    <scope>NUCLEOTIDE SEQUENCE [LARGE SCALE GENOMIC DNA]</scope>
</reference>
<accession>A0AAV2GPB7</accession>
<evidence type="ECO:0000313" key="1">
    <source>
        <dbReference type="EMBL" id="CAL1411503.1"/>
    </source>
</evidence>
<name>A0AAV2GPB7_9ROSI</name>
<dbReference type="AlphaFoldDB" id="A0AAV2GPB7"/>
<dbReference type="Proteomes" id="UP001497516">
    <property type="component" value="Chromosome 9"/>
</dbReference>
<dbReference type="EMBL" id="OZ034822">
    <property type="protein sequence ID" value="CAL1411503.1"/>
    <property type="molecule type" value="Genomic_DNA"/>
</dbReference>